<accession>A0A813I6E1</accession>
<feature type="non-terminal residue" evidence="2">
    <location>
        <position position="103"/>
    </location>
</feature>
<dbReference type="EMBL" id="CAJNNW010004009">
    <property type="protein sequence ID" value="CAE8645999.1"/>
    <property type="molecule type" value="Genomic_DNA"/>
</dbReference>
<reference evidence="2" key="1">
    <citation type="submission" date="2021-02" db="EMBL/GenBank/DDBJ databases">
        <authorList>
            <person name="Dougan E. K."/>
            <person name="Rhodes N."/>
            <person name="Thang M."/>
            <person name="Chan C."/>
        </authorList>
    </citation>
    <scope>NUCLEOTIDE SEQUENCE</scope>
</reference>
<protein>
    <recommendedName>
        <fullName evidence="4">J domain-containing protein</fullName>
    </recommendedName>
</protein>
<dbReference type="SUPFAM" id="SSF46565">
    <property type="entry name" value="Chaperone J-domain"/>
    <property type="match status" value="1"/>
</dbReference>
<dbReference type="AlphaFoldDB" id="A0A813I6E1"/>
<dbReference type="CDD" id="cd06257">
    <property type="entry name" value="DnaJ"/>
    <property type="match status" value="1"/>
</dbReference>
<organism evidence="2 3">
    <name type="scientific">Polarella glacialis</name>
    <name type="common">Dinoflagellate</name>
    <dbReference type="NCBI Taxonomy" id="89957"/>
    <lineage>
        <taxon>Eukaryota</taxon>
        <taxon>Sar</taxon>
        <taxon>Alveolata</taxon>
        <taxon>Dinophyceae</taxon>
        <taxon>Suessiales</taxon>
        <taxon>Suessiaceae</taxon>
        <taxon>Polarella</taxon>
    </lineage>
</organism>
<name>A0A813I6E1_POLGL</name>
<evidence type="ECO:0000313" key="3">
    <source>
        <dbReference type="Proteomes" id="UP000626109"/>
    </source>
</evidence>
<feature type="region of interest" description="Disordered" evidence="1">
    <location>
        <begin position="1"/>
        <end position="24"/>
    </location>
</feature>
<gene>
    <name evidence="2" type="ORF">PGLA2088_LOCUS4408</name>
</gene>
<evidence type="ECO:0000313" key="2">
    <source>
        <dbReference type="EMBL" id="CAE8645999.1"/>
    </source>
</evidence>
<dbReference type="InterPro" id="IPR036869">
    <property type="entry name" value="J_dom_sf"/>
</dbReference>
<dbReference type="Proteomes" id="UP000626109">
    <property type="component" value="Unassembled WGS sequence"/>
</dbReference>
<sequence length="103" mass="11193">GSTRKAPANAAAPPGIEHPSAAPAADSPVLAAAKKEALQQLEKVHAIQPDKRKQAFKRLLRQWHPDKNPPDRAELTTAVFQLLQKESYSVSTVWFCCTCVCCG</sequence>
<dbReference type="Gene3D" id="1.10.287.110">
    <property type="entry name" value="DnaJ domain"/>
    <property type="match status" value="1"/>
</dbReference>
<comment type="caution">
    <text evidence="2">The sequence shown here is derived from an EMBL/GenBank/DDBJ whole genome shotgun (WGS) entry which is preliminary data.</text>
</comment>
<evidence type="ECO:0008006" key="4">
    <source>
        <dbReference type="Google" id="ProtNLM"/>
    </source>
</evidence>
<dbReference type="InterPro" id="IPR001623">
    <property type="entry name" value="DnaJ_domain"/>
</dbReference>
<evidence type="ECO:0000256" key="1">
    <source>
        <dbReference type="SAM" id="MobiDB-lite"/>
    </source>
</evidence>
<proteinExistence type="predicted"/>